<evidence type="ECO:0008006" key="3">
    <source>
        <dbReference type="Google" id="ProtNLM"/>
    </source>
</evidence>
<evidence type="ECO:0000313" key="2">
    <source>
        <dbReference type="Proteomes" id="UP000323300"/>
    </source>
</evidence>
<dbReference type="EMBL" id="FOSL01000061">
    <property type="protein sequence ID" value="SFL21512.1"/>
    <property type="molecule type" value="Genomic_DNA"/>
</dbReference>
<protein>
    <recommendedName>
        <fullName evidence="3">NACHT domain-containing protein</fullName>
    </recommendedName>
</protein>
<gene>
    <name evidence="1" type="ORF">SAMN04488498_1613</name>
</gene>
<organism evidence="1 2">
    <name type="scientific">Neomesorhizobium albiziae</name>
    <dbReference type="NCBI Taxonomy" id="335020"/>
    <lineage>
        <taxon>Bacteria</taxon>
        <taxon>Pseudomonadati</taxon>
        <taxon>Pseudomonadota</taxon>
        <taxon>Alphaproteobacteria</taxon>
        <taxon>Hyphomicrobiales</taxon>
        <taxon>Phyllobacteriaceae</taxon>
        <taxon>Neomesorhizobium</taxon>
    </lineage>
</organism>
<evidence type="ECO:0000313" key="1">
    <source>
        <dbReference type="EMBL" id="SFL21512.1"/>
    </source>
</evidence>
<dbReference type="Proteomes" id="UP000323300">
    <property type="component" value="Unassembled WGS sequence"/>
</dbReference>
<proteinExistence type="predicted"/>
<name>A0A1I4FUD4_9HYPH</name>
<sequence>MSPRELLGEIDQAVQHDPAMEAWFLAATTDVPEQVENQLLVKGSQLGVPVLVIDCKGDGDVWSLVALCTVDPDVVEVMANKEAAELARLLVPPAASSLERLRRECAAWQLGFDRLRASALDELNAIWRESRTAVAKLGQDAAGGSRRDFIPRTSVKDELDRWWNSAAPDAPAAVIGLDGVGKTWACLDWMISKSDLLPIPIVVPASALAGRALGNAVDVQRFLGEKLFEMTGARDANHWQLRLGRLLNRPGAEGPVLVLMLDGLNQDSSVP</sequence>
<accession>A0A1I4FUD4</accession>
<keyword evidence="2" id="KW-1185">Reference proteome</keyword>
<dbReference type="AlphaFoldDB" id="A0A1I4FUD4"/>
<reference evidence="1 2" key="1">
    <citation type="submission" date="2016-10" db="EMBL/GenBank/DDBJ databases">
        <authorList>
            <person name="Varghese N."/>
            <person name="Submissions S."/>
        </authorList>
    </citation>
    <scope>NUCLEOTIDE SEQUENCE [LARGE SCALE GENOMIC DNA]</scope>
    <source>
        <strain evidence="1 2">DSM 21822</strain>
    </source>
</reference>